<dbReference type="Proteomes" id="UP000298429">
    <property type="component" value="Unassembled WGS sequence"/>
</dbReference>
<evidence type="ECO:0000313" key="1">
    <source>
        <dbReference type="EMBL" id="TGM03799.1"/>
    </source>
</evidence>
<proteinExistence type="predicted"/>
<organism evidence="1 2">
    <name type="scientific">Leptospira barantonii</name>
    <dbReference type="NCBI Taxonomy" id="2023184"/>
    <lineage>
        <taxon>Bacteria</taxon>
        <taxon>Pseudomonadati</taxon>
        <taxon>Spirochaetota</taxon>
        <taxon>Spirochaetia</taxon>
        <taxon>Leptospirales</taxon>
        <taxon>Leptospiraceae</taxon>
        <taxon>Leptospira</taxon>
    </lineage>
</organism>
<gene>
    <name evidence="1" type="ORF">EHQ76_09155</name>
</gene>
<dbReference type="RefSeq" id="WP_135670708.1">
    <property type="nucleotide sequence ID" value="NZ_RQGN01000044.1"/>
</dbReference>
<dbReference type="AlphaFoldDB" id="A0A5F2BE00"/>
<reference evidence="1 2" key="1">
    <citation type="journal article" date="2019" name="PLoS Negl. Trop. Dis.">
        <title>Revisiting the worldwide diversity of Leptospira species in the environment.</title>
        <authorList>
            <person name="Vincent A.T."/>
            <person name="Schiettekatte O."/>
            <person name="Bourhy P."/>
            <person name="Veyrier F.J."/>
            <person name="Picardeau M."/>
        </authorList>
    </citation>
    <scope>NUCLEOTIDE SEQUENCE [LARGE SCALE GENOMIC DNA]</scope>
    <source>
        <strain evidence="1 2">201702444</strain>
    </source>
</reference>
<sequence length="224" mass="26751">MKIYDIEKNKSKVITWLVRDVSLALIPKGYSSFDEICDEIRKHTSDTWEESHNYILSELEECTKHSKENIDYQLTYLECLQFPYYKPVTKNITNKDYIEIIESFPSKFNSLFKFARPISYTIDKNALMLILHFWDDILVDEIEKSIKKAYSVRLDGFRIIGDIDFYFEDESVSIFEIPLIEYYRSLLELDIDNRDQRCLLLSYYNTKSYCSILFSKITFTELLE</sequence>
<dbReference type="EMBL" id="RQGN01000044">
    <property type="protein sequence ID" value="TGM03799.1"/>
    <property type="molecule type" value="Genomic_DNA"/>
</dbReference>
<evidence type="ECO:0000313" key="2">
    <source>
        <dbReference type="Proteomes" id="UP000298429"/>
    </source>
</evidence>
<comment type="caution">
    <text evidence="1">The sequence shown here is derived from an EMBL/GenBank/DDBJ whole genome shotgun (WGS) entry which is preliminary data.</text>
</comment>
<name>A0A5F2BE00_9LEPT</name>
<accession>A0A5F2BE00</accession>
<protein>
    <submittedName>
        <fullName evidence="1">Uncharacterized protein</fullName>
    </submittedName>
</protein>